<keyword evidence="3 5" id="KW-1133">Transmembrane helix</keyword>
<keyword evidence="8" id="KW-1185">Reference proteome</keyword>
<gene>
    <name evidence="7" type="ORF">ACFS6J_08850</name>
</gene>
<feature type="transmembrane region" description="Helical" evidence="5">
    <location>
        <begin position="103"/>
        <end position="121"/>
    </location>
</feature>
<sequence>MKVAIFQKNNLLCRLNGKFRHLWEAIRSWNWKEILMIGTVVFVIILFSYTAVSKLLDYEKFVFQMRLAPVPFMKTMAPVIGRVLPWIELALVVMLYKEKTRLLAYKASFVLMVLFEIYITWMKVVSVRTGITLPCTCGGILSRMGWEQHLFFNASVIVLLLLSIYWHRGKYPNKNNKP</sequence>
<evidence type="ECO:0000259" key="6">
    <source>
        <dbReference type="Pfam" id="PF07291"/>
    </source>
</evidence>
<comment type="caution">
    <text evidence="7">The sequence shown here is derived from an EMBL/GenBank/DDBJ whole genome shotgun (WGS) entry which is preliminary data.</text>
</comment>
<name>A0ABW6B1E2_9SPHI</name>
<reference evidence="8" key="1">
    <citation type="journal article" date="2019" name="Int. J. Syst. Evol. Microbiol.">
        <title>The Global Catalogue of Microorganisms (GCM) 10K type strain sequencing project: providing services to taxonomists for standard genome sequencing and annotation.</title>
        <authorList>
            <consortium name="The Broad Institute Genomics Platform"/>
            <consortium name="The Broad Institute Genome Sequencing Center for Infectious Disease"/>
            <person name="Wu L."/>
            <person name="Ma J."/>
        </authorList>
    </citation>
    <scope>NUCLEOTIDE SEQUENCE [LARGE SCALE GENOMIC DNA]</scope>
    <source>
        <strain evidence="8">KCTC 23098</strain>
    </source>
</reference>
<dbReference type="InterPro" id="IPR009908">
    <property type="entry name" value="Methylamine_util_MauE"/>
</dbReference>
<organism evidence="7 8">
    <name type="scientific">Olivibacter jilunii</name>
    <dbReference type="NCBI Taxonomy" id="985016"/>
    <lineage>
        <taxon>Bacteria</taxon>
        <taxon>Pseudomonadati</taxon>
        <taxon>Bacteroidota</taxon>
        <taxon>Sphingobacteriia</taxon>
        <taxon>Sphingobacteriales</taxon>
        <taxon>Sphingobacteriaceae</taxon>
        <taxon>Olivibacter</taxon>
    </lineage>
</organism>
<feature type="transmembrane region" description="Helical" evidence="5">
    <location>
        <begin position="76"/>
        <end position="96"/>
    </location>
</feature>
<dbReference type="Pfam" id="PF07291">
    <property type="entry name" value="MauE"/>
    <property type="match status" value="1"/>
</dbReference>
<feature type="transmembrane region" description="Helical" evidence="5">
    <location>
        <begin position="150"/>
        <end position="167"/>
    </location>
</feature>
<dbReference type="EMBL" id="JBHUPA010000004">
    <property type="protein sequence ID" value="MFD2961891.1"/>
    <property type="molecule type" value="Genomic_DNA"/>
</dbReference>
<feature type="transmembrane region" description="Helical" evidence="5">
    <location>
        <begin position="34"/>
        <end position="56"/>
    </location>
</feature>
<evidence type="ECO:0000313" key="8">
    <source>
        <dbReference type="Proteomes" id="UP001597560"/>
    </source>
</evidence>
<evidence type="ECO:0000256" key="3">
    <source>
        <dbReference type="ARBA" id="ARBA00022989"/>
    </source>
</evidence>
<evidence type="ECO:0000256" key="2">
    <source>
        <dbReference type="ARBA" id="ARBA00022692"/>
    </source>
</evidence>
<proteinExistence type="predicted"/>
<keyword evidence="4 5" id="KW-0472">Membrane</keyword>
<evidence type="ECO:0000256" key="5">
    <source>
        <dbReference type="SAM" id="Phobius"/>
    </source>
</evidence>
<dbReference type="Proteomes" id="UP001597560">
    <property type="component" value="Unassembled WGS sequence"/>
</dbReference>
<evidence type="ECO:0000313" key="7">
    <source>
        <dbReference type="EMBL" id="MFD2961891.1"/>
    </source>
</evidence>
<evidence type="ECO:0000256" key="1">
    <source>
        <dbReference type="ARBA" id="ARBA00004141"/>
    </source>
</evidence>
<evidence type="ECO:0000256" key="4">
    <source>
        <dbReference type="ARBA" id="ARBA00023136"/>
    </source>
</evidence>
<comment type="subcellular location">
    <subcellularLocation>
        <location evidence="1">Membrane</location>
        <topology evidence="1">Multi-pass membrane protein</topology>
    </subcellularLocation>
</comment>
<dbReference type="RefSeq" id="WP_377610185.1">
    <property type="nucleotide sequence ID" value="NZ_JBHUPA010000004.1"/>
</dbReference>
<protein>
    <submittedName>
        <fullName evidence="7">MauE/DoxX family redox-associated membrane protein</fullName>
    </submittedName>
</protein>
<accession>A0ABW6B1E2</accession>
<feature type="domain" description="Methylamine utilisation protein MauE" evidence="6">
    <location>
        <begin position="34"/>
        <end position="165"/>
    </location>
</feature>
<keyword evidence="2 5" id="KW-0812">Transmembrane</keyword>